<comment type="caution">
    <text evidence="1">The sequence shown here is derived from an EMBL/GenBank/DDBJ whole genome shotgun (WGS) entry which is preliminary data.</text>
</comment>
<dbReference type="Gene3D" id="3.60.15.10">
    <property type="entry name" value="Ribonuclease Z/Hydroxyacylglutathione hydrolase-like"/>
    <property type="match status" value="1"/>
</dbReference>
<sequence>MVTSSIGACSTAKPLEVIIVDVGHGNCAIVRDGLKSTIVDIPRGKPVISALVNNKCHQIEHLLLSHPDEDHIGGAARLLADPDVNIANFWCNPSAIHDTETYLDLVEQAALREDQRKTRYRSNLNVGTREDLNFERVSIEVLHPDMRFAGIGQTPRRHKLGEIPSNRMSAVLRVSLAGAPAVLLAADIDDKGFEAIVRRGVDLQAPVLVFPHHGGSAKGGDDRDFARRVCEYVQPRLVVFSLGRHKYKNPLPQVLAGVKDAVPSAHIACTQISKHCHARDAVSGSAAHLSPSWPSAGRAKGESCAGTIVVRAGNNGDIVYYPAQSEHGRFVIQNLDAPRCLGAPRAMG</sequence>
<organism evidence="1 2">
    <name type="scientific">Streptomyces sodiiphilus</name>
    <dbReference type="NCBI Taxonomy" id="226217"/>
    <lineage>
        <taxon>Bacteria</taxon>
        <taxon>Bacillati</taxon>
        <taxon>Actinomycetota</taxon>
        <taxon>Actinomycetes</taxon>
        <taxon>Kitasatosporales</taxon>
        <taxon>Streptomycetaceae</taxon>
        <taxon>Streptomyces</taxon>
    </lineage>
</organism>
<reference evidence="2" key="1">
    <citation type="journal article" date="2019" name="Int. J. Syst. Evol. Microbiol.">
        <title>The Global Catalogue of Microorganisms (GCM) 10K type strain sequencing project: providing services to taxonomists for standard genome sequencing and annotation.</title>
        <authorList>
            <consortium name="The Broad Institute Genomics Platform"/>
            <consortium name="The Broad Institute Genome Sequencing Center for Infectious Disease"/>
            <person name="Wu L."/>
            <person name="Ma J."/>
        </authorList>
    </citation>
    <scope>NUCLEOTIDE SEQUENCE [LARGE SCALE GENOMIC DNA]</scope>
    <source>
        <strain evidence="2">JCM 13581</strain>
    </source>
</reference>
<proteinExistence type="predicted"/>
<dbReference type="EMBL" id="BAAAMJ010000082">
    <property type="protein sequence ID" value="GAA1934864.1"/>
    <property type="molecule type" value="Genomic_DNA"/>
</dbReference>
<evidence type="ECO:0000313" key="1">
    <source>
        <dbReference type="EMBL" id="GAA1934864.1"/>
    </source>
</evidence>
<dbReference type="PANTHER" id="PTHR30619:SF1">
    <property type="entry name" value="RECOMBINATION PROTEIN 2"/>
    <property type="match status" value="1"/>
</dbReference>
<dbReference type="PANTHER" id="PTHR30619">
    <property type="entry name" value="DNA INTERNALIZATION/COMPETENCE PROTEIN COMEC/REC2"/>
    <property type="match status" value="1"/>
</dbReference>
<evidence type="ECO:0008006" key="3">
    <source>
        <dbReference type="Google" id="ProtNLM"/>
    </source>
</evidence>
<dbReference type="InterPro" id="IPR036866">
    <property type="entry name" value="RibonucZ/Hydroxyglut_hydro"/>
</dbReference>
<evidence type="ECO:0000313" key="2">
    <source>
        <dbReference type="Proteomes" id="UP001501303"/>
    </source>
</evidence>
<gene>
    <name evidence="1" type="ORF">GCM10009716_47370</name>
</gene>
<dbReference type="Proteomes" id="UP001501303">
    <property type="component" value="Unassembled WGS sequence"/>
</dbReference>
<name>A0ABP5B759_9ACTN</name>
<dbReference type="SUPFAM" id="SSF56281">
    <property type="entry name" value="Metallo-hydrolase/oxidoreductase"/>
    <property type="match status" value="1"/>
</dbReference>
<protein>
    <recommendedName>
        <fullName evidence="3">Metallo-beta-lactamase domain-containing protein</fullName>
    </recommendedName>
</protein>
<dbReference type="InterPro" id="IPR052159">
    <property type="entry name" value="Competence_DNA_uptake"/>
</dbReference>
<accession>A0ABP5B759</accession>
<keyword evidence="2" id="KW-1185">Reference proteome</keyword>